<evidence type="ECO:0000256" key="1">
    <source>
        <dbReference type="SAM" id="Phobius"/>
    </source>
</evidence>
<accession>A0AAQ1SVC4</accession>
<dbReference type="PANTHER" id="PTHR34205">
    <property type="entry name" value="TRANSMEMBRANE PROTEIN"/>
    <property type="match status" value="1"/>
</dbReference>
<dbReference type="Pfam" id="PF06127">
    <property type="entry name" value="Mpo1-like"/>
    <property type="match status" value="1"/>
</dbReference>
<dbReference type="Proteomes" id="UP000294335">
    <property type="component" value="Unassembled WGS sequence"/>
</dbReference>
<organism evidence="2 3">
    <name type="scientific">Pseudomonas inefficax</name>
    <dbReference type="NCBI Taxonomy" id="2078786"/>
    <lineage>
        <taxon>Bacteria</taxon>
        <taxon>Pseudomonadati</taxon>
        <taxon>Pseudomonadota</taxon>
        <taxon>Gammaproteobacteria</taxon>
        <taxon>Pseudomonadales</taxon>
        <taxon>Pseudomonadaceae</taxon>
        <taxon>Pseudomonas</taxon>
    </lineage>
</organism>
<dbReference type="PANTHER" id="PTHR34205:SF2">
    <property type="entry name" value="DUF962 DOMAIN-CONTAINING PROTEIN"/>
    <property type="match status" value="1"/>
</dbReference>
<keyword evidence="1" id="KW-0472">Membrane</keyword>
<dbReference type="AlphaFoldDB" id="A0AAQ1SVC4"/>
<dbReference type="InterPro" id="IPR009305">
    <property type="entry name" value="Mpo1-like"/>
</dbReference>
<keyword evidence="3" id="KW-1185">Reference proteome</keyword>
<feature type="transmembrane region" description="Helical" evidence="1">
    <location>
        <begin position="29"/>
        <end position="45"/>
    </location>
</feature>
<dbReference type="RefSeq" id="WP_133974531.1">
    <property type="nucleotide sequence ID" value="NZ_OPYN01000187.1"/>
</dbReference>
<evidence type="ECO:0000313" key="3">
    <source>
        <dbReference type="Proteomes" id="UP000294335"/>
    </source>
</evidence>
<evidence type="ECO:0008006" key="4">
    <source>
        <dbReference type="Google" id="ProtNLM"/>
    </source>
</evidence>
<keyword evidence="1" id="KW-1133">Transmembrane helix</keyword>
<keyword evidence="1" id="KW-0812">Transmembrane</keyword>
<sequence>MNSTAQFRSFAEFYPYYLGEHSNPTCRRLHFVGTSLVIALLAYTIGSGKWLLLLALPVFGYGFAWVGHFFFEKNRPATFTHPLYSLIGDFAMFRDILLGKINL</sequence>
<protein>
    <recommendedName>
        <fullName evidence="4">DUF962 domain-containing protein</fullName>
    </recommendedName>
</protein>
<comment type="caution">
    <text evidence="2">The sequence shown here is derived from an EMBL/GenBank/DDBJ whole genome shotgun (WGS) entry which is preliminary data.</text>
</comment>
<reference evidence="2 3" key="1">
    <citation type="submission" date="2018-02" db="EMBL/GenBank/DDBJ databases">
        <authorList>
            <person name="Dubost A."/>
        </authorList>
    </citation>
    <scope>NUCLEOTIDE SEQUENCE [LARGE SCALE GENOMIC DNA]</scope>
    <source>
        <strain evidence="3">JV551A3</strain>
    </source>
</reference>
<proteinExistence type="predicted"/>
<name>A0AAQ1SVC4_9PSED</name>
<gene>
    <name evidence="2" type="ORF">JV551A3_V1_1870142</name>
</gene>
<feature type="transmembrane region" description="Helical" evidence="1">
    <location>
        <begin position="51"/>
        <end position="71"/>
    </location>
</feature>
<dbReference type="EMBL" id="OPYN01000187">
    <property type="protein sequence ID" value="SPO62941.1"/>
    <property type="molecule type" value="Genomic_DNA"/>
</dbReference>
<evidence type="ECO:0000313" key="2">
    <source>
        <dbReference type="EMBL" id="SPO62941.1"/>
    </source>
</evidence>